<dbReference type="GO" id="GO:0005739">
    <property type="term" value="C:mitochondrion"/>
    <property type="evidence" value="ECO:0007669"/>
    <property type="project" value="TreeGrafter"/>
</dbReference>
<dbReference type="PaxDb" id="2903-EOD04480"/>
<dbReference type="STRING" id="2903.R1CQF0"/>
<dbReference type="GO" id="GO:0032790">
    <property type="term" value="P:ribosome disassembly"/>
    <property type="evidence" value="ECO:0007669"/>
    <property type="project" value="TreeGrafter"/>
</dbReference>
<reference evidence="5" key="2">
    <citation type="submission" date="2024-10" db="UniProtKB">
        <authorList>
            <consortium name="EnsemblProtists"/>
        </authorList>
    </citation>
    <scope>IDENTIFICATION</scope>
</reference>
<dbReference type="SUPFAM" id="SSF50447">
    <property type="entry name" value="Translation proteins"/>
    <property type="match status" value="1"/>
</dbReference>
<keyword evidence="3" id="KW-0342">GTP-binding</keyword>
<accession>A0A0D3HZP5</accession>
<keyword evidence="6" id="KW-1185">Reference proteome</keyword>
<dbReference type="KEGG" id="ehx:EMIHUDRAFT_453823"/>
<dbReference type="InterPro" id="IPR035651">
    <property type="entry name" value="BipA_V"/>
</dbReference>
<dbReference type="eggNOG" id="KOG0462">
    <property type="taxonomic scope" value="Eukaryota"/>
</dbReference>
<dbReference type="PANTHER" id="PTHR43261:SF1">
    <property type="entry name" value="RIBOSOME-RELEASING FACTOR 2, MITOCHONDRIAL"/>
    <property type="match status" value="1"/>
</dbReference>
<dbReference type="HOGENOM" id="CLU_017016_4_0_1"/>
<dbReference type="InterPro" id="IPR031157">
    <property type="entry name" value="G_TR_CS"/>
</dbReference>
<dbReference type="EnsemblProtists" id="EOD04480">
    <property type="protein sequence ID" value="EOD04480"/>
    <property type="gene ID" value="EMIHUDRAFT_453823"/>
</dbReference>
<dbReference type="NCBIfam" id="TIGR00231">
    <property type="entry name" value="small_GTP"/>
    <property type="match status" value="1"/>
</dbReference>
<dbReference type="InterPro" id="IPR042116">
    <property type="entry name" value="TypA/BipA_C"/>
</dbReference>
<dbReference type="Gene3D" id="3.30.70.870">
    <property type="entry name" value="Elongation Factor G (Translational Gtpase), domain 3"/>
    <property type="match status" value="1"/>
</dbReference>
<dbReference type="GO" id="GO:0003924">
    <property type="term" value="F:GTPase activity"/>
    <property type="evidence" value="ECO:0007669"/>
    <property type="project" value="InterPro"/>
</dbReference>
<dbReference type="AlphaFoldDB" id="A0A0D3HZP5"/>
<dbReference type="InterPro" id="IPR035647">
    <property type="entry name" value="EFG_III/V"/>
</dbReference>
<dbReference type="InterPro" id="IPR000795">
    <property type="entry name" value="T_Tr_GTP-bd_dom"/>
</dbReference>
<dbReference type="Proteomes" id="UP000013827">
    <property type="component" value="Unassembled WGS sequence"/>
</dbReference>
<dbReference type="GeneID" id="17250665"/>
<keyword evidence="1" id="KW-0547">Nucleotide-binding</keyword>
<proteinExistence type="predicted"/>
<evidence type="ECO:0000259" key="4">
    <source>
        <dbReference type="PROSITE" id="PS51722"/>
    </source>
</evidence>
<evidence type="ECO:0000313" key="6">
    <source>
        <dbReference type="Proteomes" id="UP000013827"/>
    </source>
</evidence>
<evidence type="ECO:0000256" key="3">
    <source>
        <dbReference type="ARBA" id="ARBA00023134"/>
    </source>
</evidence>
<dbReference type="CDD" id="cd03710">
    <property type="entry name" value="BipA_TypA_C"/>
    <property type="match status" value="1"/>
</dbReference>
<dbReference type="Pfam" id="PF00679">
    <property type="entry name" value="EFG_C"/>
    <property type="match status" value="1"/>
</dbReference>
<dbReference type="PANTHER" id="PTHR43261">
    <property type="entry name" value="TRANSLATION ELONGATION FACTOR G-RELATED"/>
    <property type="match status" value="1"/>
</dbReference>
<dbReference type="SUPFAM" id="SSF54980">
    <property type="entry name" value="EF-G C-terminal domain-like"/>
    <property type="match status" value="2"/>
</dbReference>
<evidence type="ECO:0000256" key="1">
    <source>
        <dbReference type="ARBA" id="ARBA00022741"/>
    </source>
</evidence>
<dbReference type="InterPro" id="IPR000640">
    <property type="entry name" value="EFG_V-like"/>
</dbReference>
<dbReference type="Gene3D" id="3.30.70.240">
    <property type="match status" value="1"/>
</dbReference>
<dbReference type="Gene3D" id="2.40.30.10">
    <property type="entry name" value="Translation factors"/>
    <property type="match status" value="2"/>
</dbReference>
<dbReference type="OMA" id="MEVYKGQ"/>
<dbReference type="SUPFAM" id="SSF52540">
    <property type="entry name" value="P-loop containing nucleoside triphosphate hydrolases"/>
    <property type="match status" value="1"/>
</dbReference>
<dbReference type="InterPro" id="IPR005225">
    <property type="entry name" value="Small_GTP-bd"/>
</dbReference>
<dbReference type="Pfam" id="PF00009">
    <property type="entry name" value="GTP_EFTU"/>
    <property type="match status" value="1"/>
</dbReference>
<dbReference type="Pfam" id="PF21018">
    <property type="entry name" value="BipA_C"/>
    <property type="match status" value="1"/>
</dbReference>
<dbReference type="FunFam" id="3.30.70.240:FF:000002">
    <property type="entry name" value="GTP-binding protein TypA"/>
    <property type="match status" value="1"/>
</dbReference>
<protein>
    <recommendedName>
        <fullName evidence="4">Tr-type G domain-containing protein</fullName>
    </recommendedName>
</protein>
<sequence length="507" mass="54802">MRNIAIVAHVDHGKTSLVDAMLQSAQAISGSIDKDDRLMDSNDQERERGITILAKNAAIEYGGTKVNIVDTPGHADFGGEVERVLNMVDGVLLLVDAAEGPKPQTRFALEMGHRVLVVVNKIDKPAARPDYVIDKTFDLFTDFPIVYTSAINRQSGDEPDEGEPLQVGSLQLQISNIGSDPFIGRLGIGRVRAGRVAKGHPLGLSAAVDEASAGDIVVFSGLSEFNIGDTLVDPADPRPLDPISVEEPTMSISIGVNKLEKELETNVALQLKDTGDADSFQVYGRGLLHLTVLIETMRREGFELMIGCPKVIEQEIEGARCEPFELVDVELPEEYSGSVISMLGERNGNMLEMGSVSPEGIVSLQYEVPSRAMAGVKTKLMSATRGLAVMTTTFAGYKPWAGDFDKRDRGNLLSHEKGTATGHGLKNAQERGSLFAAPGDEVYENQIVGIHQRAGDLKVNVCRQKQLTNMRSAGADEKTNLSPPTPITLEEAVEYIEVLPRPSLDTS</sequence>
<reference evidence="6" key="1">
    <citation type="journal article" date="2013" name="Nature">
        <title>Pan genome of the phytoplankton Emiliania underpins its global distribution.</title>
        <authorList>
            <person name="Read B.A."/>
            <person name="Kegel J."/>
            <person name="Klute M.J."/>
            <person name="Kuo A."/>
            <person name="Lefebvre S.C."/>
            <person name="Maumus F."/>
            <person name="Mayer C."/>
            <person name="Miller J."/>
            <person name="Monier A."/>
            <person name="Salamov A."/>
            <person name="Young J."/>
            <person name="Aguilar M."/>
            <person name="Claverie J.M."/>
            <person name="Frickenhaus S."/>
            <person name="Gonzalez K."/>
            <person name="Herman E.K."/>
            <person name="Lin Y.C."/>
            <person name="Napier J."/>
            <person name="Ogata H."/>
            <person name="Sarno A.F."/>
            <person name="Shmutz J."/>
            <person name="Schroeder D."/>
            <person name="de Vargas C."/>
            <person name="Verret F."/>
            <person name="von Dassow P."/>
            <person name="Valentin K."/>
            <person name="Van de Peer Y."/>
            <person name="Wheeler G."/>
            <person name="Dacks J.B."/>
            <person name="Delwiche C.F."/>
            <person name="Dyhrman S.T."/>
            <person name="Glockner G."/>
            <person name="John U."/>
            <person name="Richards T."/>
            <person name="Worden A.Z."/>
            <person name="Zhang X."/>
            <person name="Grigoriev I.V."/>
            <person name="Allen A.E."/>
            <person name="Bidle K."/>
            <person name="Borodovsky M."/>
            <person name="Bowler C."/>
            <person name="Brownlee C."/>
            <person name="Cock J.M."/>
            <person name="Elias M."/>
            <person name="Gladyshev V.N."/>
            <person name="Groth M."/>
            <person name="Guda C."/>
            <person name="Hadaegh A."/>
            <person name="Iglesias-Rodriguez M.D."/>
            <person name="Jenkins J."/>
            <person name="Jones B.M."/>
            <person name="Lawson T."/>
            <person name="Leese F."/>
            <person name="Lindquist E."/>
            <person name="Lobanov A."/>
            <person name="Lomsadze A."/>
            <person name="Malik S.B."/>
            <person name="Marsh M.E."/>
            <person name="Mackinder L."/>
            <person name="Mock T."/>
            <person name="Mueller-Roeber B."/>
            <person name="Pagarete A."/>
            <person name="Parker M."/>
            <person name="Probert I."/>
            <person name="Quesneville H."/>
            <person name="Raines C."/>
            <person name="Rensing S.A."/>
            <person name="Riano-Pachon D.M."/>
            <person name="Richier S."/>
            <person name="Rokitta S."/>
            <person name="Shiraiwa Y."/>
            <person name="Soanes D.M."/>
            <person name="van der Giezen M."/>
            <person name="Wahlund T.M."/>
            <person name="Williams B."/>
            <person name="Wilson W."/>
            <person name="Wolfe G."/>
            <person name="Wurch L.L."/>
        </authorList>
    </citation>
    <scope>NUCLEOTIDE SEQUENCE</scope>
</reference>
<dbReference type="Gene3D" id="3.40.50.300">
    <property type="entry name" value="P-loop containing nucleotide triphosphate hydrolases"/>
    <property type="match status" value="1"/>
</dbReference>
<dbReference type="PRINTS" id="PR00315">
    <property type="entry name" value="ELONGATNFCT"/>
</dbReference>
<dbReference type="InterPro" id="IPR027417">
    <property type="entry name" value="P-loop_NTPase"/>
</dbReference>
<dbReference type="RefSeq" id="XP_005756909.1">
    <property type="nucleotide sequence ID" value="XM_005756852.1"/>
</dbReference>
<dbReference type="GO" id="GO:0032543">
    <property type="term" value="P:mitochondrial translation"/>
    <property type="evidence" value="ECO:0007669"/>
    <property type="project" value="TreeGrafter"/>
</dbReference>
<keyword evidence="2" id="KW-0648">Protein biosynthesis</keyword>
<dbReference type="FunFam" id="2.40.50.250:FF:000001">
    <property type="entry name" value="GTP-binding protein TypA"/>
    <property type="match status" value="1"/>
</dbReference>
<evidence type="ECO:0000256" key="2">
    <source>
        <dbReference type="ARBA" id="ARBA00022917"/>
    </source>
</evidence>
<dbReference type="PROSITE" id="PS51722">
    <property type="entry name" value="G_TR_2"/>
    <property type="match status" value="1"/>
</dbReference>
<evidence type="ECO:0000313" key="5">
    <source>
        <dbReference type="EnsemblProtists" id="EOD04480"/>
    </source>
</evidence>
<dbReference type="InterPro" id="IPR048876">
    <property type="entry name" value="BipA_C"/>
</dbReference>
<organism evidence="5 6">
    <name type="scientific">Emiliania huxleyi (strain CCMP1516)</name>
    <dbReference type="NCBI Taxonomy" id="280463"/>
    <lineage>
        <taxon>Eukaryota</taxon>
        <taxon>Haptista</taxon>
        <taxon>Haptophyta</taxon>
        <taxon>Prymnesiophyceae</taxon>
        <taxon>Isochrysidales</taxon>
        <taxon>Noelaerhabdaceae</taxon>
        <taxon>Emiliania</taxon>
    </lineage>
</organism>
<feature type="domain" description="Tr-type G" evidence="4">
    <location>
        <begin position="1"/>
        <end position="171"/>
    </location>
</feature>
<dbReference type="InterPro" id="IPR009000">
    <property type="entry name" value="Transl_B-barrel_sf"/>
</dbReference>
<dbReference type="Gene3D" id="2.40.50.250">
    <property type="entry name" value="bipa protein"/>
    <property type="match status" value="1"/>
</dbReference>
<dbReference type="SMART" id="SM00838">
    <property type="entry name" value="EFG_C"/>
    <property type="match status" value="1"/>
</dbReference>
<dbReference type="PROSITE" id="PS00301">
    <property type="entry name" value="G_TR_1"/>
    <property type="match status" value="1"/>
</dbReference>
<name>A0A0D3HZP5_EMIH1</name>
<dbReference type="GO" id="GO:0005525">
    <property type="term" value="F:GTP binding"/>
    <property type="evidence" value="ECO:0007669"/>
    <property type="project" value="UniProtKB-KW"/>
</dbReference>